<dbReference type="SMART" id="SM00336">
    <property type="entry name" value="BBOX"/>
    <property type="match status" value="2"/>
</dbReference>
<evidence type="ECO:0000256" key="4">
    <source>
        <dbReference type="ARBA" id="ARBA00022737"/>
    </source>
</evidence>
<keyword evidence="7 9" id="KW-0539">Nucleus</keyword>
<comment type="similarity">
    <text evidence="2">Belongs to the CONSTANS family.</text>
</comment>
<keyword evidence="6" id="KW-0862">Zinc</keyword>
<dbReference type="Pfam" id="PF06203">
    <property type="entry name" value="CCT"/>
    <property type="match status" value="1"/>
</dbReference>
<gene>
    <name evidence="12" type="ORF">AAHA92_03031</name>
</gene>
<organism evidence="12 13">
    <name type="scientific">Salvia divinorum</name>
    <name type="common">Maria pastora</name>
    <name type="synonym">Diviner's sage</name>
    <dbReference type="NCBI Taxonomy" id="28513"/>
    <lineage>
        <taxon>Eukaryota</taxon>
        <taxon>Viridiplantae</taxon>
        <taxon>Streptophyta</taxon>
        <taxon>Embryophyta</taxon>
        <taxon>Tracheophyta</taxon>
        <taxon>Spermatophyta</taxon>
        <taxon>Magnoliopsida</taxon>
        <taxon>eudicotyledons</taxon>
        <taxon>Gunneridae</taxon>
        <taxon>Pentapetalae</taxon>
        <taxon>asterids</taxon>
        <taxon>lamiids</taxon>
        <taxon>Lamiales</taxon>
        <taxon>Lamiaceae</taxon>
        <taxon>Nepetoideae</taxon>
        <taxon>Mentheae</taxon>
        <taxon>Salviinae</taxon>
        <taxon>Salvia</taxon>
        <taxon>Salvia subgen. Calosphace</taxon>
    </lineage>
</organism>
<evidence type="ECO:0000256" key="1">
    <source>
        <dbReference type="ARBA" id="ARBA00004123"/>
    </source>
</evidence>
<evidence type="ECO:0000256" key="5">
    <source>
        <dbReference type="ARBA" id="ARBA00022771"/>
    </source>
</evidence>
<evidence type="ECO:0000256" key="8">
    <source>
        <dbReference type="PROSITE-ProRule" id="PRU00024"/>
    </source>
</evidence>
<dbReference type="Proteomes" id="UP001567538">
    <property type="component" value="Unassembled WGS sequence"/>
</dbReference>
<dbReference type="InterPro" id="IPR010402">
    <property type="entry name" value="CCT_domain"/>
</dbReference>
<comment type="subcellular location">
    <subcellularLocation>
        <location evidence="1 9">Nucleus</location>
    </subcellularLocation>
</comment>
<evidence type="ECO:0000256" key="7">
    <source>
        <dbReference type="ARBA" id="ARBA00023242"/>
    </source>
</evidence>
<feature type="domain" description="CCT" evidence="11">
    <location>
        <begin position="348"/>
        <end position="390"/>
    </location>
</feature>
<keyword evidence="5 8" id="KW-0863">Zinc-finger</keyword>
<feature type="domain" description="B box-type" evidence="10">
    <location>
        <begin position="43"/>
        <end position="87"/>
    </location>
</feature>
<dbReference type="GO" id="GO:0006355">
    <property type="term" value="P:regulation of DNA-templated transcription"/>
    <property type="evidence" value="ECO:0007669"/>
    <property type="project" value="UniProtKB-ARBA"/>
</dbReference>
<proteinExistence type="inferred from homology"/>
<keyword evidence="3" id="KW-0479">Metal-binding</keyword>
<evidence type="ECO:0000259" key="10">
    <source>
        <dbReference type="PROSITE" id="PS50119"/>
    </source>
</evidence>
<accession>A0ABD1IFT3</accession>
<evidence type="ECO:0000313" key="12">
    <source>
        <dbReference type="EMBL" id="KAL1567565.1"/>
    </source>
</evidence>
<evidence type="ECO:0000313" key="13">
    <source>
        <dbReference type="Proteomes" id="UP001567538"/>
    </source>
</evidence>
<evidence type="ECO:0000256" key="3">
    <source>
        <dbReference type="ARBA" id="ARBA00022723"/>
    </source>
</evidence>
<dbReference type="PANTHER" id="PTHR31717">
    <property type="entry name" value="ZINC FINGER PROTEIN CONSTANS-LIKE 10"/>
    <property type="match status" value="1"/>
</dbReference>
<dbReference type="GO" id="GO:0008270">
    <property type="term" value="F:zinc ion binding"/>
    <property type="evidence" value="ECO:0007669"/>
    <property type="project" value="UniProtKB-KW"/>
</dbReference>
<comment type="caution">
    <text evidence="12">The sequence shown here is derived from an EMBL/GenBank/DDBJ whole genome shotgun (WGS) entry which is preliminary data.</text>
</comment>
<reference evidence="12 13" key="1">
    <citation type="submission" date="2024-06" db="EMBL/GenBank/DDBJ databases">
        <title>A chromosome level genome sequence of Diviner's sage (Salvia divinorum).</title>
        <authorList>
            <person name="Ford S.A."/>
            <person name="Ro D.-K."/>
            <person name="Ness R.W."/>
            <person name="Phillips M.A."/>
        </authorList>
    </citation>
    <scope>NUCLEOTIDE SEQUENCE [LARGE SCALE GENOMIC DNA]</scope>
    <source>
        <strain evidence="12">SAF-2024a</strain>
        <tissue evidence="12">Leaf</tissue>
    </source>
</reference>
<dbReference type="PANTHER" id="PTHR31717:SF131">
    <property type="entry name" value="ZINC FINGER PROTEIN CONSTANS-LIKE 9"/>
    <property type="match status" value="1"/>
</dbReference>
<dbReference type="AlphaFoldDB" id="A0ABD1IFT3"/>
<dbReference type="CDD" id="cd19821">
    <property type="entry name" value="Bbox1_BBX-like"/>
    <property type="match status" value="2"/>
</dbReference>
<dbReference type="InterPro" id="IPR000315">
    <property type="entry name" value="Znf_B-box"/>
</dbReference>
<keyword evidence="13" id="KW-1185">Reference proteome</keyword>
<dbReference type="GO" id="GO:0005634">
    <property type="term" value="C:nucleus"/>
    <property type="evidence" value="ECO:0007669"/>
    <property type="project" value="UniProtKB-SubCell"/>
</dbReference>
<sequence length="405" mass="44718">MGYLCDFCGEQRSIVHCRSDAASLCLSCDRNVHSANALSKRHSRTLICERCNSQPASVRCVEERVSLCHNCDWTGHSSSSTHKKQNVNCYSGCPSSAELSHIWSFLLDNPSAEDSACKQGMDSMSITDNKLRDCQYNNNSSKGVFTLASKASNLGNVDMDKEADWMEFSTPMQNAGLLVGSTHSTTRKVYVPREEGIAECKDTEFYDNFNVDEIDLGIENYDELFGAALDNPDRLFDNEDIDGLFGLQDTSFSDCQGAYLAEGSSVGGMKMQPACSNAASADSVVSCKTEPNICFMRQAHSGLSFSRLTGESSGVDYQDCGASPVLNMGDPPWGLPGPEIAIPTSSSRSDAVMRYKEKKKTRIFEKKVRYETRKARADVRRRVKGRFIKAGDAYDYDPLCKSRSR</sequence>
<dbReference type="PROSITE" id="PS50119">
    <property type="entry name" value="ZF_BBOX"/>
    <property type="match status" value="2"/>
</dbReference>
<evidence type="ECO:0000256" key="6">
    <source>
        <dbReference type="ARBA" id="ARBA00022833"/>
    </source>
</evidence>
<dbReference type="EMBL" id="JBEAFC010000002">
    <property type="protein sequence ID" value="KAL1567565.1"/>
    <property type="molecule type" value="Genomic_DNA"/>
</dbReference>
<evidence type="ECO:0000256" key="2">
    <source>
        <dbReference type="ARBA" id="ARBA00010024"/>
    </source>
</evidence>
<protein>
    <submittedName>
        <fullName evidence="12">Zinc finger protein CONSTANS-LIKE 10-like</fullName>
    </submittedName>
</protein>
<dbReference type="InterPro" id="IPR049808">
    <property type="entry name" value="CONSTANS-like_Bbox1"/>
</dbReference>
<evidence type="ECO:0000256" key="9">
    <source>
        <dbReference type="PROSITE-ProRule" id="PRU00357"/>
    </source>
</evidence>
<evidence type="ECO:0000259" key="11">
    <source>
        <dbReference type="PROSITE" id="PS51017"/>
    </source>
</evidence>
<name>A0ABD1IFT3_SALDI</name>
<dbReference type="PROSITE" id="PS51017">
    <property type="entry name" value="CCT"/>
    <property type="match status" value="1"/>
</dbReference>
<keyword evidence="4" id="KW-0677">Repeat</keyword>
<feature type="domain" description="B box-type" evidence="10">
    <location>
        <begin position="1"/>
        <end position="47"/>
    </location>
</feature>